<feature type="transmembrane region" description="Helical" evidence="6">
    <location>
        <begin position="32"/>
        <end position="49"/>
    </location>
</feature>
<evidence type="ECO:0000256" key="2">
    <source>
        <dbReference type="ARBA" id="ARBA00022475"/>
    </source>
</evidence>
<evidence type="ECO:0000256" key="1">
    <source>
        <dbReference type="ARBA" id="ARBA00004141"/>
    </source>
</evidence>
<proteinExistence type="predicted"/>
<dbReference type="RefSeq" id="WP_208810490.1">
    <property type="nucleotide sequence ID" value="NZ_WVUH01000001.1"/>
</dbReference>
<comment type="caution">
    <text evidence="7">The sequence shown here is derived from an EMBL/GenBank/DDBJ whole genome shotgun (WGS) entry which is preliminary data.</text>
</comment>
<dbReference type="InterPro" id="IPR003339">
    <property type="entry name" value="ABC/ECF_trnsptr_transmembrane"/>
</dbReference>
<evidence type="ECO:0000313" key="7">
    <source>
        <dbReference type="EMBL" id="MBO4204407.1"/>
    </source>
</evidence>
<keyword evidence="2" id="KW-1003">Cell membrane</keyword>
<dbReference type="CDD" id="cd16914">
    <property type="entry name" value="EcfT"/>
    <property type="match status" value="1"/>
</dbReference>
<dbReference type="Proteomes" id="UP000823521">
    <property type="component" value="Unassembled WGS sequence"/>
</dbReference>
<accession>A0ABS3VIP4</accession>
<name>A0ABS3VIP4_MICEH</name>
<sequence>MNPLLPGGAGATSDGTFGGVVSYGNRVRDMHPLNVAVVLACISLLALVTPRPVGLVAGCVAFLGLAVAAGVGVPFARLYAKLLLGVGLVLFVLRAAFADGNQVLFEWGPLAPTREGVRDGTDFALTVMVLCGALTLYFALVPMKTLMLALELRGMPPQATYILLASFQAISDLSRSARVVMDAQRSRGIETEGNLWVRAKAFLPVLAPVFITALNQTEERAVALDARAFNSGIPHTHLLQLRPTPTWERAATTLVAAGCLATIGVRLLWT</sequence>
<evidence type="ECO:0000256" key="4">
    <source>
        <dbReference type="ARBA" id="ARBA00022989"/>
    </source>
</evidence>
<feature type="transmembrane region" description="Helical" evidence="6">
    <location>
        <begin position="123"/>
        <end position="143"/>
    </location>
</feature>
<keyword evidence="4 6" id="KW-1133">Transmembrane helix</keyword>
<evidence type="ECO:0000256" key="5">
    <source>
        <dbReference type="ARBA" id="ARBA00023136"/>
    </source>
</evidence>
<keyword evidence="3 6" id="KW-0812">Transmembrane</keyword>
<comment type="subcellular location">
    <subcellularLocation>
        <location evidence="1">Membrane</location>
        <topology evidence="1">Multi-pass membrane protein</topology>
    </subcellularLocation>
</comment>
<keyword evidence="5 6" id="KW-0472">Membrane</keyword>
<evidence type="ECO:0000256" key="3">
    <source>
        <dbReference type="ARBA" id="ARBA00022692"/>
    </source>
</evidence>
<keyword evidence="8" id="KW-1185">Reference proteome</keyword>
<dbReference type="EMBL" id="WVUH01000001">
    <property type="protein sequence ID" value="MBO4204407.1"/>
    <property type="molecule type" value="Genomic_DNA"/>
</dbReference>
<evidence type="ECO:0008006" key="9">
    <source>
        <dbReference type="Google" id="ProtNLM"/>
    </source>
</evidence>
<reference evidence="7 8" key="1">
    <citation type="submission" date="2019-12" db="EMBL/GenBank/DDBJ databases">
        <title>Whole genome sequencing of endophytic Actinobacterium Micromonospora sp. MPMI6T.</title>
        <authorList>
            <person name="Evv R."/>
            <person name="Podile A.R."/>
        </authorList>
    </citation>
    <scope>NUCLEOTIDE SEQUENCE [LARGE SCALE GENOMIC DNA]</scope>
    <source>
        <strain evidence="7 8">MPMI6</strain>
    </source>
</reference>
<evidence type="ECO:0000313" key="8">
    <source>
        <dbReference type="Proteomes" id="UP000823521"/>
    </source>
</evidence>
<feature type="transmembrane region" description="Helical" evidence="6">
    <location>
        <begin position="55"/>
        <end position="75"/>
    </location>
</feature>
<organism evidence="7 8">
    <name type="scientific">Micromonospora echinofusca</name>
    <dbReference type="NCBI Taxonomy" id="47858"/>
    <lineage>
        <taxon>Bacteria</taxon>
        <taxon>Bacillati</taxon>
        <taxon>Actinomycetota</taxon>
        <taxon>Actinomycetes</taxon>
        <taxon>Micromonosporales</taxon>
        <taxon>Micromonosporaceae</taxon>
        <taxon>Micromonospora</taxon>
    </lineage>
</organism>
<dbReference type="InterPro" id="IPR051611">
    <property type="entry name" value="ECF_transporter_component"/>
</dbReference>
<dbReference type="PANTHER" id="PTHR34857">
    <property type="entry name" value="SLL0384 PROTEIN"/>
    <property type="match status" value="1"/>
</dbReference>
<protein>
    <recommendedName>
        <fullName evidence="9">Energy-coupling factor transport system permease protein</fullName>
    </recommendedName>
</protein>
<dbReference type="PANTHER" id="PTHR34857:SF2">
    <property type="entry name" value="SLL0384 PROTEIN"/>
    <property type="match status" value="1"/>
</dbReference>
<gene>
    <name evidence="7" type="ORF">GSF22_00030</name>
</gene>
<feature type="transmembrane region" description="Helical" evidence="6">
    <location>
        <begin position="82"/>
        <end position="103"/>
    </location>
</feature>
<evidence type="ECO:0000256" key="6">
    <source>
        <dbReference type="SAM" id="Phobius"/>
    </source>
</evidence>
<dbReference type="Pfam" id="PF02361">
    <property type="entry name" value="CbiQ"/>
    <property type="match status" value="1"/>
</dbReference>